<dbReference type="PANTHER" id="PTHR47964:SF1">
    <property type="entry name" value="ATP-DEPENDENT DNA HELICASE HOMOLOG RECG, CHLOROPLASTIC"/>
    <property type="match status" value="1"/>
</dbReference>
<evidence type="ECO:0000256" key="1">
    <source>
        <dbReference type="ARBA" id="ARBA00022801"/>
    </source>
</evidence>
<dbReference type="Proteomes" id="UP001291306">
    <property type="component" value="Unassembled WGS sequence"/>
</dbReference>
<keyword evidence="1" id="KW-0378">Hydrolase</keyword>
<evidence type="ECO:0000313" key="3">
    <source>
        <dbReference type="EMBL" id="MDZ5001498.1"/>
    </source>
</evidence>
<keyword evidence="2" id="KW-0347">Helicase</keyword>
<keyword evidence="2" id="KW-0547">Nucleotide-binding</keyword>
<evidence type="ECO:0000313" key="4">
    <source>
        <dbReference type="Proteomes" id="UP001291306"/>
    </source>
</evidence>
<dbReference type="InterPro" id="IPR037235">
    <property type="entry name" value="TRCF-like_C_D7"/>
</dbReference>
<dbReference type="GO" id="GO:0016787">
    <property type="term" value="F:hydrolase activity"/>
    <property type="evidence" value="ECO:0007669"/>
    <property type="project" value="UniProtKB-KW"/>
</dbReference>
<evidence type="ECO:0000256" key="2">
    <source>
        <dbReference type="ARBA" id="ARBA00022806"/>
    </source>
</evidence>
<name>A0AAW9IM20_CLOPF</name>
<feature type="non-terminal residue" evidence="3">
    <location>
        <position position="130"/>
    </location>
</feature>
<dbReference type="Gene3D" id="3.40.50.300">
    <property type="entry name" value="P-loop containing nucleotide triphosphate hydrolases"/>
    <property type="match status" value="1"/>
</dbReference>
<dbReference type="AlphaFoldDB" id="A0AAW9IM20"/>
<proteinExistence type="predicted"/>
<dbReference type="InterPro" id="IPR047112">
    <property type="entry name" value="RecG/Mfd"/>
</dbReference>
<organism evidence="3 4">
    <name type="scientific">Clostridium perfringens</name>
    <dbReference type="NCBI Taxonomy" id="1502"/>
    <lineage>
        <taxon>Bacteria</taxon>
        <taxon>Bacillati</taxon>
        <taxon>Bacillota</taxon>
        <taxon>Clostridia</taxon>
        <taxon>Eubacteriales</taxon>
        <taxon>Clostridiaceae</taxon>
        <taxon>Clostridium</taxon>
    </lineage>
</organism>
<dbReference type="PANTHER" id="PTHR47964">
    <property type="entry name" value="ATP-DEPENDENT DNA HELICASE HOMOLOG RECG, CHLOROPLASTIC"/>
    <property type="match status" value="1"/>
</dbReference>
<dbReference type="InterPro" id="IPR027417">
    <property type="entry name" value="P-loop_NTPase"/>
</dbReference>
<gene>
    <name evidence="3" type="ORF">GNF79_21080</name>
</gene>
<keyword evidence="2" id="KW-0067">ATP-binding</keyword>
<reference evidence="3" key="1">
    <citation type="submission" date="2019-11" db="EMBL/GenBank/DDBJ databases">
        <title>Characterization of Clostridium perfringens isolates from swine manure treated agricultural soils.</title>
        <authorList>
            <person name="Wushke S.T."/>
        </authorList>
    </citation>
    <scope>NUCLEOTIDE SEQUENCE</scope>
    <source>
        <strain evidence="3">X26</strain>
    </source>
</reference>
<feature type="non-terminal residue" evidence="3">
    <location>
        <position position="1"/>
    </location>
</feature>
<dbReference type="SUPFAM" id="SSF52540">
    <property type="entry name" value="P-loop containing nucleoside triphosphate hydrolases"/>
    <property type="match status" value="1"/>
</dbReference>
<dbReference type="EMBL" id="WNVC01001475">
    <property type="protein sequence ID" value="MDZ5001498.1"/>
    <property type="molecule type" value="Genomic_DNA"/>
</dbReference>
<comment type="caution">
    <text evidence="3">The sequence shown here is derived from an EMBL/GenBank/DDBJ whole genome shotgun (WGS) entry which is preliminary data.</text>
</comment>
<accession>A0AAW9IM20</accession>
<protein>
    <submittedName>
        <fullName evidence="3">Transcription-repair coupling factor</fullName>
    </submittedName>
</protein>
<sequence>DKMGLSQLYQLRGRVGRSNRIAYAYFMYTKDKILTEVAEKRLKALKDFTELGSGFKIAMRDLEIRGAGNMMGSSQHGHMAAIGYDLYCRMLEDTIKIIKGEIEKEPIETTVDIKVDAYIPGTYIEDEIQK</sequence>
<dbReference type="GO" id="GO:0006281">
    <property type="term" value="P:DNA repair"/>
    <property type="evidence" value="ECO:0007669"/>
    <property type="project" value="InterPro"/>
</dbReference>
<dbReference type="GO" id="GO:0003678">
    <property type="term" value="F:DNA helicase activity"/>
    <property type="evidence" value="ECO:0007669"/>
    <property type="project" value="TreeGrafter"/>
</dbReference>
<dbReference type="SUPFAM" id="SSF143517">
    <property type="entry name" value="TRCF domain-like"/>
    <property type="match status" value="1"/>
</dbReference>